<feature type="domain" description="EF-hand" evidence="4">
    <location>
        <begin position="803"/>
        <end position="838"/>
    </location>
</feature>
<keyword evidence="6" id="KW-1185">Reference proteome</keyword>
<keyword evidence="2" id="KW-0175">Coiled coil</keyword>
<evidence type="ECO:0000313" key="6">
    <source>
        <dbReference type="Proteomes" id="UP000663879"/>
    </source>
</evidence>
<dbReference type="PROSITE" id="PS00018">
    <property type="entry name" value="EF_HAND_1"/>
    <property type="match status" value="2"/>
</dbReference>
<dbReference type="EMBL" id="CAJNOC010000643">
    <property type="protein sequence ID" value="CAF0786426.1"/>
    <property type="molecule type" value="Genomic_DNA"/>
</dbReference>
<dbReference type="SMART" id="SM00054">
    <property type="entry name" value="EFh"/>
    <property type="match status" value="3"/>
</dbReference>
<dbReference type="InterPro" id="IPR002048">
    <property type="entry name" value="EF_hand_dom"/>
</dbReference>
<dbReference type="GO" id="GO:0008017">
    <property type="term" value="F:microtubule binding"/>
    <property type="evidence" value="ECO:0007669"/>
    <property type="project" value="InterPro"/>
</dbReference>
<dbReference type="GO" id="GO:0005737">
    <property type="term" value="C:cytoplasm"/>
    <property type="evidence" value="ECO:0007669"/>
    <property type="project" value="TreeGrafter"/>
</dbReference>
<feature type="domain" description="EF-hand" evidence="4">
    <location>
        <begin position="726"/>
        <end position="761"/>
    </location>
</feature>
<feature type="coiled-coil region" evidence="2">
    <location>
        <begin position="423"/>
        <end position="457"/>
    </location>
</feature>
<feature type="region of interest" description="Disordered" evidence="3">
    <location>
        <begin position="506"/>
        <end position="546"/>
    </location>
</feature>
<name>A0A813RRI2_9BILA</name>
<organism evidence="5 6">
    <name type="scientific">Brachionus calyciflorus</name>
    <dbReference type="NCBI Taxonomy" id="104777"/>
    <lineage>
        <taxon>Eukaryota</taxon>
        <taxon>Metazoa</taxon>
        <taxon>Spiralia</taxon>
        <taxon>Gnathifera</taxon>
        <taxon>Rotifera</taxon>
        <taxon>Eurotatoria</taxon>
        <taxon>Monogononta</taxon>
        <taxon>Pseudotrocha</taxon>
        <taxon>Ploima</taxon>
        <taxon>Brachionidae</taxon>
        <taxon>Brachionus</taxon>
    </lineage>
</organism>
<dbReference type="Pfam" id="PF03999">
    <property type="entry name" value="MAP65_ASE1"/>
    <property type="match status" value="1"/>
</dbReference>
<evidence type="ECO:0000256" key="1">
    <source>
        <dbReference type="ARBA" id="ARBA00022837"/>
    </source>
</evidence>
<evidence type="ECO:0000256" key="3">
    <source>
        <dbReference type="SAM" id="MobiDB-lite"/>
    </source>
</evidence>
<dbReference type="AlphaFoldDB" id="A0A813RRI2"/>
<feature type="compositionally biased region" description="Polar residues" evidence="3">
    <location>
        <begin position="507"/>
        <end position="536"/>
    </location>
</feature>
<sequence length="845" mass="99060">MSDQSEEKVIEIMDKLHDRSLETFKHCLRLWTKIGFDDKQILNRCAEIEKYFNQAYDDLIDTEEYIVHNIEKELEAYKKELNLLQTKLFVKLSDTNNNTNGQNLDTVDFNFKTSLKKATMIEEAELYKNMIAELMKIKNERKMKLNELKKREQNLCNILNESEYCISDVSFVDPKELENYEHHVNNLSMEKHKRISQLKHICDELSALVYDYQLKIEPDSSLYNLASLNNLDSDELNQKILTKKIHLDINNFQRYRNSIGKLNLKKEELVESIDLLRTDILNLWNKFQLKNSDFESLVLSSPSYNQETYESLYEEYTRCCALKETQIKSLIQEKNREIIQLVELCMFDHSLKMELERKMHHGGYTEDFLESQQNYLEALQGYAIKYEKLFDALKEWNDCWQKFKEFEKAHMDPGRFHQRGYSSLNEQRERDSFKNKLKKLKQQLKSECDAYQKTEGREFMVNGQSVEDYIEFLKVDFDKEKENLRFERTGKSDANSLRKKSVVKNFLTPQNQNARSSFSQKSLLTTQSPSSASKNPQSAKYSISSQSSAKLSTASIRMGLNFDSTPSSSRIVKSTPRKMTSVGLIEKKNSPLVTAQLPQKNKRRSSIKNFNDKAKKNQRRSKVPFEGKLQNHPVPEIIVTNIPEFHSSRHEMLFDIDDSILKSANMCESTHLTSSGVASGFSRRTMEKRNITKTNLSDEDIDFIEANTDFKRDQILACLIPGDNPAEDQFCEYVFQAFDSDNNGYVDFGEFLIAFWIRAKGSLKEKLNWLFDIYDTDKSNYISQWELSRMLRLVFSMKNIKEDPYAYSRKIFNDMDRGKDGRLTRQEFITGCTKSEEYRNLFSPF</sequence>
<feature type="coiled-coil region" evidence="2">
    <location>
        <begin position="127"/>
        <end position="154"/>
    </location>
</feature>
<feature type="region of interest" description="Disordered" evidence="3">
    <location>
        <begin position="596"/>
        <end position="620"/>
    </location>
</feature>
<evidence type="ECO:0000256" key="2">
    <source>
        <dbReference type="SAM" id="Coils"/>
    </source>
</evidence>
<dbReference type="CDD" id="cd00051">
    <property type="entry name" value="EFh"/>
    <property type="match status" value="2"/>
</dbReference>
<dbReference type="InterPro" id="IPR011992">
    <property type="entry name" value="EF-hand-dom_pair"/>
</dbReference>
<evidence type="ECO:0000313" key="5">
    <source>
        <dbReference type="EMBL" id="CAF0786426.1"/>
    </source>
</evidence>
<keyword evidence="1" id="KW-0106">Calcium</keyword>
<feature type="domain" description="EF-hand" evidence="4">
    <location>
        <begin position="762"/>
        <end position="797"/>
    </location>
</feature>
<protein>
    <recommendedName>
        <fullName evidence="4">EF-hand domain-containing protein</fullName>
    </recommendedName>
</protein>
<dbReference type="Gene3D" id="1.20.58.1520">
    <property type="match status" value="1"/>
</dbReference>
<dbReference type="OrthoDB" id="642895at2759"/>
<dbReference type="PANTHER" id="PTHR19321">
    <property type="entry name" value="PROTEIN REGULATOR OF CYTOKINESIS 1 PRC1-RELATED"/>
    <property type="match status" value="1"/>
</dbReference>
<feature type="compositionally biased region" description="Low complexity" evidence="3">
    <location>
        <begin position="537"/>
        <end position="546"/>
    </location>
</feature>
<dbReference type="InterPro" id="IPR018247">
    <property type="entry name" value="EF_Hand_1_Ca_BS"/>
</dbReference>
<dbReference type="GO" id="GO:0005509">
    <property type="term" value="F:calcium ion binding"/>
    <property type="evidence" value="ECO:0007669"/>
    <property type="project" value="InterPro"/>
</dbReference>
<dbReference type="PANTHER" id="PTHR19321:SF41">
    <property type="entry name" value="FASCETTO-RELATED"/>
    <property type="match status" value="1"/>
</dbReference>
<comment type="caution">
    <text evidence="5">The sequence shown here is derived from an EMBL/GenBank/DDBJ whole genome shotgun (WGS) entry which is preliminary data.</text>
</comment>
<reference evidence="5" key="1">
    <citation type="submission" date="2021-02" db="EMBL/GenBank/DDBJ databases">
        <authorList>
            <person name="Nowell W R."/>
        </authorList>
    </citation>
    <scope>NUCLEOTIDE SEQUENCE</scope>
    <source>
        <strain evidence="5">Ploen Becks lab</strain>
    </source>
</reference>
<evidence type="ECO:0000259" key="4">
    <source>
        <dbReference type="PROSITE" id="PS50222"/>
    </source>
</evidence>
<feature type="coiled-coil region" evidence="2">
    <location>
        <begin position="60"/>
        <end position="87"/>
    </location>
</feature>
<gene>
    <name evidence="5" type="ORF">OXX778_LOCUS5742</name>
</gene>
<dbReference type="PROSITE" id="PS50222">
    <property type="entry name" value="EF_HAND_2"/>
    <property type="match status" value="3"/>
</dbReference>
<dbReference type="GO" id="GO:0051256">
    <property type="term" value="P:mitotic spindle midzone assembly"/>
    <property type="evidence" value="ECO:0007669"/>
    <property type="project" value="TreeGrafter"/>
</dbReference>
<dbReference type="SUPFAM" id="SSF47473">
    <property type="entry name" value="EF-hand"/>
    <property type="match status" value="1"/>
</dbReference>
<proteinExistence type="predicted"/>
<dbReference type="InterPro" id="IPR007145">
    <property type="entry name" value="MAP65_Ase1_PRC1"/>
</dbReference>
<dbReference type="Pfam" id="PF13833">
    <property type="entry name" value="EF-hand_8"/>
    <property type="match status" value="1"/>
</dbReference>
<dbReference type="Proteomes" id="UP000663879">
    <property type="component" value="Unassembled WGS sequence"/>
</dbReference>
<accession>A0A813RRI2</accession>
<dbReference type="Gene3D" id="1.10.238.10">
    <property type="entry name" value="EF-hand"/>
    <property type="match status" value="1"/>
</dbReference>
<dbReference type="Pfam" id="PF13499">
    <property type="entry name" value="EF-hand_7"/>
    <property type="match status" value="1"/>
</dbReference>
<dbReference type="GO" id="GO:1990023">
    <property type="term" value="C:mitotic spindle midzone"/>
    <property type="evidence" value="ECO:0007669"/>
    <property type="project" value="TreeGrafter"/>
</dbReference>